<evidence type="ECO:0000259" key="6">
    <source>
        <dbReference type="Pfam" id="PF00520"/>
    </source>
</evidence>
<dbReference type="PANTHER" id="PTHR38483">
    <property type="entry name" value="CHROMOSOME 1, WHOLE GENOME SHOTGUN SEQUENCE"/>
    <property type="match status" value="1"/>
</dbReference>
<evidence type="ECO:0000313" key="8">
    <source>
        <dbReference type="Proteomes" id="UP000193498"/>
    </source>
</evidence>
<evidence type="ECO:0000256" key="1">
    <source>
        <dbReference type="ARBA" id="ARBA00004141"/>
    </source>
</evidence>
<dbReference type="Pfam" id="PF00520">
    <property type="entry name" value="Ion_trans"/>
    <property type="match status" value="1"/>
</dbReference>
<feature type="transmembrane region" description="Helical" evidence="5">
    <location>
        <begin position="38"/>
        <end position="56"/>
    </location>
</feature>
<sequence length="90" mass="10165">PGLEYEVLDIIVNVAMITEITITMFTYGKKFWKSPMNIFDLVLVGLCIATLVLVFLDCSHTKGRGEVAGTVFMALRNILQIFRLLNSLRK</sequence>
<dbReference type="EMBL" id="MCFE01000041">
    <property type="protein sequence ID" value="ORY03895.1"/>
    <property type="molecule type" value="Genomic_DNA"/>
</dbReference>
<dbReference type="OrthoDB" id="429183at2759"/>
<comment type="subcellular location">
    <subcellularLocation>
        <location evidence="1">Membrane</location>
        <topology evidence="1">Multi-pass membrane protein</topology>
    </subcellularLocation>
</comment>
<accession>A0A1Y1Z229</accession>
<proteinExistence type="predicted"/>
<dbReference type="Gene3D" id="1.20.120.350">
    <property type="entry name" value="Voltage-gated potassium channels. Chain C"/>
    <property type="match status" value="1"/>
</dbReference>
<keyword evidence="4 5" id="KW-0472">Membrane</keyword>
<organism evidence="7 8">
    <name type="scientific">Basidiobolus meristosporus CBS 931.73</name>
    <dbReference type="NCBI Taxonomy" id="1314790"/>
    <lineage>
        <taxon>Eukaryota</taxon>
        <taxon>Fungi</taxon>
        <taxon>Fungi incertae sedis</taxon>
        <taxon>Zoopagomycota</taxon>
        <taxon>Entomophthoromycotina</taxon>
        <taxon>Basidiobolomycetes</taxon>
        <taxon>Basidiobolales</taxon>
        <taxon>Basidiobolaceae</taxon>
        <taxon>Basidiobolus</taxon>
    </lineage>
</organism>
<evidence type="ECO:0000256" key="2">
    <source>
        <dbReference type="ARBA" id="ARBA00022692"/>
    </source>
</evidence>
<keyword evidence="3 5" id="KW-1133">Transmembrane helix</keyword>
<evidence type="ECO:0000256" key="4">
    <source>
        <dbReference type="ARBA" id="ARBA00023136"/>
    </source>
</evidence>
<comment type="caution">
    <text evidence="7">The sequence shown here is derived from an EMBL/GenBank/DDBJ whole genome shotgun (WGS) entry which is preliminary data.</text>
</comment>
<gene>
    <name evidence="7" type="ORF">K493DRAFT_206423</name>
</gene>
<feature type="non-terminal residue" evidence="7">
    <location>
        <position position="1"/>
    </location>
</feature>
<dbReference type="Proteomes" id="UP000193498">
    <property type="component" value="Unassembled WGS sequence"/>
</dbReference>
<reference evidence="7 8" key="1">
    <citation type="submission" date="2016-07" db="EMBL/GenBank/DDBJ databases">
        <title>Pervasive Adenine N6-methylation of Active Genes in Fungi.</title>
        <authorList>
            <consortium name="DOE Joint Genome Institute"/>
            <person name="Mondo S.J."/>
            <person name="Dannebaum R.O."/>
            <person name="Kuo R.C."/>
            <person name="Labutti K."/>
            <person name="Haridas S."/>
            <person name="Kuo A."/>
            <person name="Salamov A."/>
            <person name="Ahrendt S.R."/>
            <person name="Lipzen A."/>
            <person name="Sullivan W."/>
            <person name="Andreopoulos W.B."/>
            <person name="Clum A."/>
            <person name="Lindquist E."/>
            <person name="Daum C."/>
            <person name="Ramamoorthy G.K."/>
            <person name="Gryganskyi A."/>
            <person name="Culley D."/>
            <person name="Magnuson J.K."/>
            <person name="James T.Y."/>
            <person name="O'Malley M.A."/>
            <person name="Stajich J.E."/>
            <person name="Spatafora J.W."/>
            <person name="Visel A."/>
            <person name="Grigoriev I.V."/>
        </authorList>
    </citation>
    <scope>NUCLEOTIDE SEQUENCE [LARGE SCALE GENOMIC DNA]</scope>
    <source>
        <strain evidence="7 8">CBS 931.73</strain>
    </source>
</reference>
<dbReference type="PANTHER" id="PTHR38483:SF1">
    <property type="entry name" value="ION TRANSPORT DOMAIN-CONTAINING PROTEIN"/>
    <property type="match status" value="1"/>
</dbReference>
<dbReference type="InParanoid" id="A0A1Y1Z229"/>
<dbReference type="InterPro" id="IPR027359">
    <property type="entry name" value="Volt_channel_dom_sf"/>
</dbReference>
<feature type="domain" description="Ion transport" evidence="6">
    <location>
        <begin position="6"/>
        <end position="88"/>
    </location>
</feature>
<dbReference type="GO" id="GO:0016020">
    <property type="term" value="C:membrane"/>
    <property type="evidence" value="ECO:0007669"/>
    <property type="project" value="UniProtKB-SubCell"/>
</dbReference>
<evidence type="ECO:0000256" key="5">
    <source>
        <dbReference type="SAM" id="Phobius"/>
    </source>
</evidence>
<dbReference type="GO" id="GO:0005216">
    <property type="term" value="F:monoatomic ion channel activity"/>
    <property type="evidence" value="ECO:0007669"/>
    <property type="project" value="InterPro"/>
</dbReference>
<evidence type="ECO:0000313" key="7">
    <source>
        <dbReference type="EMBL" id="ORY03895.1"/>
    </source>
</evidence>
<protein>
    <recommendedName>
        <fullName evidence="6">Ion transport domain-containing protein</fullName>
    </recommendedName>
</protein>
<keyword evidence="2 5" id="KW-0812">Transmembrane</keyword>
<evidence type="ECO:0000256" key="3">
    <source>
        <dbReference type="ARBA" id="ARBA00022989"/>
    </source>
</evidence>
<dbReference type="AlphaFoldDB" id="A0A1Y1Z229"/>
<feature type="transmembrane region" description="Helical" evidence="5">
    <location>
        <begin position="6"/>
        <end position="26"/>
    </location>
</feature>
<keyword evidence="8" id="KW-1185">Reference proteome</keyword>
<dbReference type="InterPro" id="IPR005821">
    <property type="entry name" value="Ion_trans_dom"/>
</dbReference>
<name>A0A1Y1Z229_9FUNG</name>